<accession>A0A0L9VD75</accession>
<dbReference type="STRING" id="3914.A0A0L9VD75"/>
<sequence length="402" mass="45192">MEQELDPSLPCSQRLLSAILAMEPSECLISHARECGGGSITEQVQQFIWHHCLSSPGDFHVPYLKNFLKKLIAQIEFDHGYVLDSLYELYALYMTSCKDDSLEKGDARVSKIISFLFPDGCSELQSCPHSRVLVFPLQCSRNMLEGGTGCSIWKPGLFLSEFILSHPELFSNKTCFEVGSGVGLIGLCLAHVKASKVILSDGDLSTLVNMKFNLEMNHLNAEAGMRQRNNDQNMVKCLYLPWESASVSQLQDIRADVVLGADVIYDPVYQPHLVRVLAILLNPMNSEFCRQHASCKGISPNIKHENCEHNHEHAIDISHSRFKASHDDDSYSQPKETPVAYISYVIRNIETFNYFMSLGRQAHLDIVDLTDSLKPLNLLCYMQSYNQASVRLLRITGNNKNG</sequence>
<evidence type="ECO:0000313" key="1">
    <source>
        <dbReference type="EMBL" id="KOM52887.1"/>
    </source>
</evidence>
<evidence type="ECO:0000313" key="2">
    <source>
        <dbReference type="Proteomes" id="UP000053144"/>
    </source>
</evidence>
<protein>
    <submittedName>
        <fullName evidence="1">Uncharacterized protein</fullName>
    </submittedName>
</protein>
<gene>
    <name evidence="1" type="ORF">LR48_Vigan09g154600</name>
</gene>
<dbReference type="Gramene" id="KOM52887">
    <property type="protein sequence ID" value="KOM52887"/>
    <property type="gene ID" value="LR48_Vigan09g154600"/>
</dbReference>
<dbReference type="InterPro" id="IPR019410">
    <property type="entry name" value="Methyltransf_16"/>
</dbReference>
<dbReference type="SUPFAM" id="SSF53335">
    <property type="entry name" value="S-adenosyl-L-methionine-dependent methyltransferases"/>
    <property type="match status" value="1"/>
</dbReference>
<reference evidence="2" key="1">
    <citation type="journal article" date="2015" name="Proc. Natl. Acad. Sci. U.S.A.">
        <title>Genome sequencing of adzuki bean (Vigna angularis) provides insight into high starch and low fat accumulation and domestication.</title>
        <authorList>
            <person name="Yang K."/>
            <person name="Tian Z."/>
            <person name="Chen C."/>
            <person name="Luo L."/>
            <person name="Zhao B."/>
            <person name="Wang Z."/>
            <person name="Yu L."/>
            <person name="Li Y."/>
            <person name="Sun Y."/>
            <person name="Li W."/>
            <person name="Chen Y."/>
            <person name="Li Y."/>
            <person name="Zhang Y."/>
            <person name="Ai D."/>
            <person name="Zhao J."/>
            <person name="Shang C."/>
            <person name="Ma Y."/>
            <person name="Wu B."/>
            <person name="Wang M."/>
            <person name="Gao L."/>
            <person name="Sun D."/>
            <person name="Zhang P."/>
            <person name="Guo F."/>
            <person name="Wang W."/>
            <person name="Li Y."/>
            <person name="Wang J."/>
            <person name="Varshney R.K."/>
            <person name="Wang J."/>
            <person name="Ling H.Q."/>
            <person name="Wan P."/>
        </authorList>
    </citation>
    <scope>NUCLEOTIDE SEQUENCE</scope>
    <source>
        <strain evidence="2">cv. Jingnong 6</strain>
    </source>
</reference>
<dbReference type="OMA" id="CLHLPWE"/>
<organism evidence="1 2">
    <name type="scientific">Phaseolus angularis</name>
    <name type="common">Azuki bean</name>
    <name type="synonym">Vigna angularis</name>
    <dbReference type="NCBI Taxonomy" id="3914"/>
    <lineage>
        <taxon>Eukaryota</taxon>
        <taxon>Viridiplantae</taxon>
        <taxon>Streptophyta</taxon>
        <taxon>Embryophyta</taxon>
        <taxon>Tracheophyta</taxon>
        <taxon>Spermatophyta</taxon>
        <taxon>Magnoliopsida</taxon>
        <taxon>eudicotyledons</taxon>
        <taxon>Gunneridae</taxon>
        <taxon>Pentapetalae</taxon>
        <taxon>rosids</taxon>
        <taxon>fabids</taxon>
        <taxon>Fabales</taxon>
        <taxon>Fabaceae</taxon>
        <taxon>Papilionoideae</taxon>
        <taxon>50 kb inversion clade</taxon>
        <taxon>NPAAA clade</taxon>
        <taxon>indigoferoid/millettioid clade</taxon>
        <taxon>Phaseoleae</taxon>
        <taxon>Vigna</taxon>
    </lineage>
</organism>
<proteinExistence type="predicted"/>
<dbReference type="EMBL" id="CM003379">
    <property type="protein sequence ID" value="KOM52887.1"/>
    <property type="molecule type" value="Genomic_DNA"/>
</dbReference>
<dbReference type="PANTHER" id="PTHR14614">
    <property type="entry name" value="HEPATOCELLULAR CARCINOMA-ASSOCIATED ANTIGEN"/>
    <property type="match status" value="1"/>
</dbReference>
<name>A0A0L9VD75_PHAAN</name>
<dbReference type="PANTHER" id="PTHR14614:SF130">
    <property type="entry name" value="PROTEIN-LYSINE N-METHYLTRANSFERASE EEF2KMT"/>
    <property type="match status" value="1"/>
</dbReference>
<dbReference type="Proteomes" id="UP000053144">
    <property type="component" value="Chromosome 9"/>
</dbReference>
<dbReference type="InterPro" id="IPR029063">
    <property type="entry name" value="SAM-dependent_MTases_sf"/>
</dbReference>
<dbReference type="Pfam" id="PF10294">
    <property type="entry name" value="Methyltransf_16"/>
    <property type="match status" value="1"/>
</dbReference>
<dbReference type="AlphaFoldDB" id="A0A0L9VD75"/>
<dbReference type="Gene3D" id="3.40.50.150">
    <property type="entry name" value="Vaccinia Virus protein VP39"/>
    <property type="match status" value="1"/>
</dbReference>